<evidence type="ECO:0000313" key="11">
    <source>
        <dbReference type="Proteomes" id="UP000623542"/>
    </source>
</evidence>
<keyword evidence="4" id="KW-0010">Activator</keyword>
<dbReference type="InterPro" id="IPR004827">
    <property type="entry name" value="bZIP"/>
</dbReference>
<feature type="coiled-coil region" evidence="7">
    <location>
        <begin position="31"/>
        <end position="68"/>
    </location>
</feature>
<dbReference type="GO" id="GO:0034599">
    <property type="term" value="P:cellular response to oxidative stress"/>
    <property type="evidence" value="ECO:0007669"/>
    <property type="project" value="TreeGrafter"/>
</dbReference>
<evidence type="ECO:0000259" key="9">
    <source>
        <dbReference type="PROSITE" id="PS50217"/>
    </source>
</evidence>
<keyword evidence="11" id="KW-1185">Reference proteome</keyword>
<evidence type="ECO:0000256" key="8">
    <source>
        <dbReference type="SAM" id="MobiDB-lite"/>
    </source>
</evidence>
<feature type="compositionally biased region" description="Polar residues" evidence="8">
    <location>
        <begin position="398"/>
        <end position="410"/>
    </location>
</feature>
<protein>
    <submittedName>
        <fullName evidence="10">NF2L2 factor</fullName>
    </submittedName>
</protein>
<evidence type="ECO:0000256" key="2">
    <source>
        <dbReference type="ARBA" id="ARBA00023015"/>
    </source>
</evidence>
<evidence type="ECO:0000256" key="4">
    <source>
        <dbReference type="ARBA" id="ARBA00023159"/>
    </source>
</evidence>
<dbReference type="AlphaFoldDB" id="A0A851TUQ6"/>
<proteinExistence type="inferred from homology"/>
<evidence type="ECO:0000256" key="6">
    <source>
        <dbReference type="ARBA" id="ARBA00023242"/>
    </source>
</evidence>
<dbReference type="FunFam" id="1.10.880.10:FF:000001">
    <property type="entry name" value="Nuclear factor erythroid 2-related factor 2"/>
    <property type="match status" value="1"/>
</dbReference>
<dbReference type="PANTHER" id="PTHR24411">
    <property type="entry name" value="NUCLEAR FACTOR ERYTHROID 2-RELATED FACTOR"/>
    <property type="match status" value="1"/>
</dbReference>
<comment type="similarity">
    <text evidence="1">Belongs to the bZIP family. CNC subfamily.</text>
</comment>
<dbReference type="InterPro" id="IPR008917">
    <property type="entry name" value="TF_DNA-bd_sf"/>
</dbReference>
<comment type="caution">
    <text evidence="10">The sequence shown here is derived from an EMBL/GenBank/DDBJ whole genome shotgun (WGS) entry which is preliminary data.</text>
</comment>
<keyword evidence="7" id="KW-0175">Coiled coil</keyword>
<dbReference type="SUPFAM" id="SSF47454">
    <property type="entry name" value="A DNA-binding domain in eukaryotic transcription factors"/>
    <property type="match status" value="1"/>
</dbReference>
<dbReference type="InterPro" id="IPR047167">
    <property type="entry name" value="NFE2-like"/>
</dbReference>
<keyword evidence="5" id="KW-0804">Transcription</keyword>
<dbReference type="Proteomes" id="UP000623542">
    <property type="component" value="Unassembled WGS sequence"/>
</dbReference>
<evidence type="ECO:0000313" key="10">
    <source>
        <dbReference type="EMBL" id="NXD20229.1"/>
    </source>
</evidence>
<gene>
    <name evidence="10" type="primary">Nfe2l2</name>
    <name evidence="10" type="ORF">ELAFOR_R04410</name>
</gene>
<dbReference type="GO" id="GO:0000978">
    <property type="term" value="F:RNA polymerase II cis-regulatory region sequence-specific DNA binding"/>
    <property type="evidence" value="ECO:0007669"/>
    <property type="project" value="InterPro"/>
</dbReference>
<feature type="domain" description="BZIP" evidence="9">
    <location>
        <begin position="485"/>
        <end position="548"/>
    </location>
</feature>
<keyword evidence="6" id="KW-0539">Nucleus</keyword>
<sequence length="591" mass="65654">QDMNLIDILWRQDIDLGARREIFDSSQRQKEYELEKQKKLEKERQEQLQKEQEEALLAQLELDKETGEFIPVQPAQCLQSENTEPPVDFSQVNSSVLTEASSFDDCMQLLAEAFPFIDEHEASSTSFQSLVPAQVNSNPAFVSSDQTQPPKSPDVVQPTDAENMQNIEEVWEELLSLAELQCLNIENDNLTEVSTATSPETKPAEMHNSYNYCSSLPVLKKDVNCSPDFLDGMEGPYSGILPPEDTSQLSMNSLSDTSPSSPDFCEDFYTTFIDTKVNADAAATNKINQSLAEILSEPIDLSDFALCKAFNGNHSGTRAECNDSDSGISLNASSSVASPEHSVGSSACADKTLGCDSDVEDSDSAPGSVLQSSAGILHCTASTAEQYSLHLQDQVFSSLEPSTQTPSLPCTATPKKELPPAPGQPKAPFAKDKPPGRLEAHLTRDEQRARALQIPFPVEKIINLPVADFSEMMSKEQFNEAQLTLIRDIRRRGKNKVAAQNCRKRKLENIVELEHDLSNLKDEREKLLKEKGEHDRSLHQMKKQFTTLYLEVFSMLRDEDGKPYSPSEYSLQQTRDGNVFLVPKSRKSGTK</sequence>
<dbReference type="EMBL" id="WBNG01000035">
    <property type="protein sequence ID" value="NXD20229.1"/>
    <property type="molecule type" value="Genomic_DNA"/>
</dbReference>
<feature type="region of interest" description="Disordered" evidence="8">
    <location>
        <begin position="563"/>
        <end position="591"/>
    </location>
</feature>
<dbReference type="InterPro" id="IPR046347">
    <property type="entry name" value="bZIP_sf"/>
</dbReference>
<evidence type="ECO:0000256" key="7">
    <source>
        <dbReference type="SAM" id="Coils"/>
    </source>
</evidence>
<feature type="non-terminal residue" evidence="10">
    <location>
        <position position="1"/>
    </location>
</feature>
<feature type="compositionally biased region" description="Polar residues" evidence="8">
    <location>
        <begin position="567"/>
        <end position="576"/>
    </location>
</feature>
<dbReference type="PANTHER" id="PTHR24411:SF3">
    <property type="entry name" value="NUCLEAR FACTOR ERYTHROID 2-RELATED FACTOR 2"/>
    <property type="match status" value="1"/>
</dbReference>
<dbReference type="SMART" id="SM00338">
    <property type="entry name" value="BRLZ"/>
    <property type="match status" value="1"/>
</dbReference>
<feature type="region of interest" description="Disordered" evidence="8">
    <location>
        <begin position="398"/>
        <end position="436"/>
    </location>
</feature>
<dbReference type="Gene3D" id="1.10.880.10">
    <property type="entry name" value="Transcription factor, Skn-1-like, DNA-binding domain"/>
    <property type="match status" value="1"/>
</dbReference>
<dbReference type="Pfam" id="PF03131">
    <property type="entry name" value="bZIP_Maf"/>
    <property type="match status" value="1"/>
</dbReference>
<keyword evidence="2" id="KW-0805">Transcription regulation</keyword>
<feature type="coiled-coil region" evidence="7">
    <location>
        <begin position="503"/>
        <end position="537"/>
    </location>
</feature>
<dbReference type="CDD" id="cd14720">
    <property type="entry name" value="bZIP_NFE2-like"/>
    <property type="match status" value="1"/>
</dbReference>
<name>A0A851TUQ6_9PASS</name>
<reference evidence="10" key="1">
    <citation type="submission" date="2019-09" db="EMBL/GenBank/DDBJ databases">
        <title>Bird 10,000 Genomes (B10K) Project - Family phase.</title>
        <authorList>
            <person name="Zhang G."/>
        </authorList>
    </citation>
    <scope>NUCLEOTIDE SEQUENCE</scope>
    <source>
        <strain evidence="10">B10K-IZCAS-20218</strain>
        <tissue evidence="10">Blood</tissue>
    </source>
</reference>
<dbReference type="OrthoDB" id="7458135at2759"/>
<accession>A0A851TUQ6</accession>
<feature type="non-terminal residue" evidence="10">
    <location>
        <position position="591"/>
    </location>
</feature>
<dbReference type="PROSITE" id="PS00036">
    <property type="entry name" value="BZIP_BASIC"/>
    <property type="match status" value="1"/>
</dbReference>
<dbReference type="GO" id="GO:0005634">
    <property type="term" value="C:nucleus"/>
    <property type="evidence" value="ECO:0007669"/>
    <property type="project" value="TreeGrafter"/>
</dbReference>
<dbReference type="PROSITE" id="PS50217">
    <property type="entry name" value="BZIP"/>
    <property type="match status" value="1"/>
</dbReference>
<organism evidence="10 11">
    <name type="scientific">Elachura formosa</name>
    <name type="common">spotted wren-babbler</name>
    <dbReference type="NCBI Taxonomy" id="1463973"/>
    <lineage>
        <taxon>Eukaryota</taxon>
        <taxon>Metazoa</taxon>
        <taxon>Chordata</taxon>
        <taxon>Craniata</taxon>
        <taxon>Vertebrata</taxon>
        <taxon>Euteleostomi</taxon>
        <taxon>Archelosauria</taxon>
        <taxon>Archosauria</taxon>
        <taxon>Dinosauria</taxon>
        <taxon>Saurischia</taxon>
        <taxon>Theropoda</taxon>
        <taxon>Coelurosauria</taxon>
        <taxon>Aves</taxon>
        <taxon>Neognathae</taxon>
        <taxon>Neoaves</taxon>
        <taxon>Telluraves</taxon>
        <taxon>Australaves</taxon>
        <taxon>Passeriformes</taxon>
        <taxon>Elachuridae</taxon>
        <taxon>Elachura</taxon>
    </lineage>
</organism>
<evidence type="ECO:0000256" key="3">
    <source>
        <dbReference type="ARBA" id="ARBA00023125"/>
    </source>
</evidence>
<dbReference type="GO" id="GO:0000981">
    <property type="term" value="F:DNA-binding transcription factor activity, RNA polymerase II-specific"/>
    <property type="evidence" value="ECO:0007669"/>
    <property type="project" value="TreeGrafter"/>
</dbReference>
<evidence type="ECO:0000256" key="1">
    <source>
        <dbReference type="ARBA" id="ARBA00008157"/>
    </source>
</evidence>
<keyword evidence="3" id="KW-0238">DNA-binding</keyword>
<dbReference type="InterPro" id="IPR004826">
    <property type="entry name" value="bZIP_Maf"/>
</dbReference>
<dbReference type="SUPFAM" id="SSF57959">
    <property type="entry name" value="Leucine zipper domain"/>
    <property type="match status" value="1"/>
</dbReference>
<evidence type="ECO:0000256" key="5">
    <source>
        <dbReference type="ARBA" id="ARBA00023163"/>
    </source>
</evidence>